<dbReference type="GeneID" id="104967702"/>
<sequence>MAALDMYAERGQWEKCLETASKQNFKILQKYVALYATHLIKEEDAPKALQLYVQHGAPPNPQNFNIYKRLFLDLINLPETDGPESYRMWADLRNFLLQLVNHRRVHFTADKNTMSLL</sequence>
<dbReference type="OrthoDB" id="2186662at2759"/>
<proteinExistence type="predicted"/>
<protein>
    <submittedName>
        <fullName evidence="2">Intraflagellar transport protein 172 homolog</fullName>
    </submittedName>
</protein>
<accession>A0A6I9Q5R5</accession>
<dbReference type="AlphaFoldDB" id="A0A6I9Q5R5"/>
<name>A0A6I9Q5R5_9TELE</name>
<organism evidence="1 2">
    <name type="scientific">Notothenia coriiceps</name>
    <name type="common">black rockcod</name>
    <dbReference type="NCBI Taxonomy" id="8208"/>
    <lineage>
        <taxon>Eukaryota</taxon>
        <taxon>Metazoa</taxon>
        <taxon>Chordata</taxon>
        <taxon>Craniata</taxon>
        <taxon>Vertebrata</taxon>
        <taxon>Euteleostomi</taxon>
        <taxon>Actinopterygii</taxon>
        <taxon>Neopterygii</taxon>
        <taxon>Teleostei</taxon>
        <taxon>Neoteleostei</taxon>
        <taxon>Acanthomorphata</taxon>
        <taxon>Eupercaria</taxon>
        <taxon>Perciformes</taxon>
        <taxon>Notothenioidei</taxon>
        <taxon>Nototheniidae</taxon>
        <taxon>Notothenia</taxon>
    </lineage>
</organism>
<dbReference type="KEGG" id="ncc:104967702"/>
<feature type="non-terminal residue" evidence="2">
    <location>
        <position position="117"/>
    </location>
</feature>
<evidence type="ECO:0000313" key="1">
    <source>
        <dbReference type="Proteomes" id="UP000504611"/>
    </source>
</evidence>
<dbReference type="RefSeq" id="XP_010795518.1">
    <property type="nucleotide sequence ID" value="XM_010797216.1"/>
</dbReference>
<keyword evidence="1" id="KW-1185">Reference proteome</keyword>
<dbReference type="Proteomes" id="UP000504611">
    <property type="component" value="Unplaced"/>
</dbReference>
<gene>
    <name evidence="2" type="primary">LOC104967702</name>
</gene>
<evidence type="ECO:0000313" key="2">
    <source>
        <dbReference type="RefSeq" id="XP_010795518.1"/>
    </source>
</evidence>
<reference evidence="2" key="1">
    <citation type="submission" date="2025-08" db="UniProtKB">
        <authorList>
            <consortium name="RefSeq"/>
        </authorList>
    </citation>
    <scope>IDENTIFICATION</scope>
    <source>
        <tissue evidence="2">Muscle</tissue>
    </source>
</reference>